<name>A0ABY1HIB9_9GAMM</name>
<proteinExistence type="predicted"/>
<evidence type="ECO:0000313" key="2">
    <source>
        <dbReference type="Proteomes" id="UP000182660"/>
    </source>
</evidence>
<dbReference type="Proteomes" id="UP000182660">
    <property type="component" value="Unassembled WGS sequence"/>
</dbReference>
<gene>
    <name evidence="1" type="ORF">MT2528_3214</name>
</gene>
<evidence type="ECO:0000313" key="1">
    <source>
        <dbReference type="EMBL" id="SGY96463.1"/>
    </source>
</evidence>
<reference evidence="1 2" key="1">
    <citation type="submission" date="2016-11" db="EMBL/GenBank/DDBJ databases">
        <authorList>
            <person name="Klemetsen T."/>
        </authorList>
    </citation>
    <scope>NUCLEOTIDE SEQUENCE [LARGE SCALE GENOMIC DNA]</scope>
    <source>
        <strain evidence="1">MT 2528</strain>
    </source>
</reference>
<sequence>MLREKLSHIEREEGRALYKDRDLVKHDLDKIISLTLRRCVDGDWDEDFITRSMLSNIRDCFSEIHLIKDQEMGRPSVCQIQAYKNRKVDNYEPDYGDIGIIVRLNLGKGKILEGVALLEAKRIYTPDENIDDVPSPIFKALKFDQLSKHTANTSNHRTVLYDFHDKGLRRVYSVKTLPSQHMLVANVKDRSIYPLTEDFSYSLVHRYMCGYELNYETEIIEGFKGNTTKEAAKRYLLELDFCSEEDFDKGNDSIGKNINSDMYRPLDPGFLEADGWYPKRKVA</sequence>
<keyword evidence="2" id="KW-1185">Reference proteome</keyword>
<comment type="caution">
    <text evidence="1">The sequence shown here is derived from an EMBL/GenBank/DDBJ whole genome shotgun (WGS) entry which is preliminary data.</text>
</comment>
<organism evidence="1 2">
    <name type="scientific">Moritella viscosa</name>
    <dbReference type="NCBI Taxonomy" id="80854"/>
    <lineage>
        <taxon>Bacteria</taxon>
        <taxon>Pseudomonadati</taxon>
        <taxon>Pseudomonadota</taxon>
        <taxon>Gammaproteobacteria</taxon>
        <taxon>Alteromonadales</taxon>
        <taxon>Moritellaceae</taxon>
        <taxon>Moritella</taxon>
    </lineage>
</organism>
<protein>
    <submittedName>
        <fullName evidence="1">Uncharacterized protein</fullName>
    </submittedName>
</protein>
<dbReference type="EMBL" id="FPLJ01000069">
    <property type="protein sequence ID" value="SGY96463.1"/>
    <property type="molecule type" value="Genomic_DNA"/>
</dbReference>
<accession>A0ABY1HIB9</accession>